<dbReference type="EMBL" id="JAHSPG010000002">
    <property type="protein sequence ID" value="MBV4356415.1"/>
    <property type="molecule type" value="Genomic_DNA"/>
</dbReference>
<accession>A0A9E2W1R4</accession>
<organism evidence="2 3">
    <name type="scientific">Pinibacter aurantiacus</name>
    <dbReference type="NCBI Taxonomy" id="2851599"/>
    <lineage>
        <taxon>Bacteria</taxon>
        <taxon>Pseudomonadati</taxon>
        <taxon>Bacteroidota</taxon>
        <taxon>Chitinophagia</taxon>
        <taxon>Chitinophagales</taxon>
        <taxon>Chitinophagaceae</taxon>
        <taxon>Pinibacter</taxon>
    </lineage>
</organism>
<keyword evidence="3" id="KW-1185">Reference proteome</keyword>
<dbReference type="RefSeq" id="WP_217790007.1">
    <property type="nucleotide sequence ID" value="NZ_JAHSPG010000002.1"/>
</dbReference>
<feature type="domain" description="NADPH-dependent FMN reductase-like" evidence="1">
    <location>
        <begin position="3"/>
        <end position="144"/>
    </location>
</feature>
<dbReference type="GO" id="GO:0010181">
    <property type="term" value="F:FMN binding"/>
    <property type="evidence" value="ECO:0007669"/>
    <property type="project" value="TreeGrafter"/>
</dbReference>
<evidence type="ECO:0000259" key="1">
    <source>
        <dbReference type="Pfam" id="PF03358"/>
    </source>
</evidence>
<dbReference type="Proteomes" id="UP000812270">
    <property type="component" value="Unassembled WGS sequence"/>
</dbReference>
<dbReference type="AlphaFoldDB" id="A0A9E2W1R4"/>
<protein>
    <submittedName>
        <fullName evidence="2">NAD(P)H-dependent oxidoreductase</fullName>
    </submittedName>
</protein>
<evidence type="ECO:0000313" key="2">
    <source>
        <dbReference type="EMBL" id="MBV4356415.1"/>
    </source>
</evidence>
<evidence type="ECO:0000313" key="3">
    <source>
        <dbReference type="Proteomes" id="UP000812270"/>
    </source>
</evidence>
<dbReference type="PANTHER" id="PTHR30543:SF21">
    <property type="entry name" value="NAD(P)H-DEPENDENT FMN REDUCTASE LOT6"/>
    <property type="match status" value="1"/>
</dbReference>
<dbReference type="InterPro" id="IPR005025">
    <property type="entry name" value="FMN_Rdtase-like_dom"/>
</dbReference>
<dbReference type="GO" id="GO:0016491">
    <property type="term" value="F:oxidoreductase activity"/>
    <property type="evidence" value="ECO:0007669"/>
    <property type="project" value="InterPro"/>
</dbReference>
<dbReference type="InterPro" id="IPR050712">
    <property type="entry name" value="NAD(P)H-dep_reductase"/>
</dbReference>
<proteinExistence type="predicted"/>
<dbReference type="GO" id="GO:0005829">
    <property type="term" value="C:cytosol"/>
    <property type="evidence" value="ECO:0007669"/>
    <property type="project" value="TreeGrafter"/>
</dbReference>
<reference evidence="2" key="1">
    <citation type="submission" date="2021-06" db="EMBL/GenBank/DDBJ databases">
        <authorList>
            <person name="Huq M.A."/>
        </authorList>
    </citation>
    <scope>NUCLEOTIDE SEQUENCE</scope>
    <source>
        <strain evidence="2">MAH-26</strain>
    </source>
</reference>
<gene>
    <name evidence="2" type="ORF">KTO63_04585</name>
</gene>
<name>A0A9E2W1R4_9BACT</name>
<dbReference type="PANTHER" id="PTHR30543">
    <property type="entry name" value="CHROMATE REDUCTASE"/>
    <property type="match status" value="1"/>
</dbReference>
<dbReference type="Pfam" id="PF03358">
    <property type="entry name" value="FMN_red"/>
    <property type="match status" value="1"/>
</dbReference>
<comment type="caution">
    <text evidence="2">The sequence shown here is derived from an EMBL/GenBank/DDBJ whole genome shotgun (WGS) entry which is preliminary data.</text>
</comment>
<sequence length="176" mass="18859">MNKILAITGSLRTTSSNTTILKYLQKIAPSDVAFEIYDELGALPHFNPDIDNEKSPEVVTRFRAKLKEANGVIICTPEYAFGVPGVLKNGLDWIVSSGEFTDKPTATISASPLATGGDKAHASLLVTIKVMGAKVVENGSVTVPIVLKKFDAAGNMIDEKTAKEFEVLMNSLISAF</sequence>